<reference evidence="3 4" key="1">
    <citation type="submission" date="2020-10" db="EMBL/GenBank/DDBJ databases">
        <title>Pygocentrus nattereri (red-bellied piranha) genome, fPygNat1, primary haplotype.</title>
        <authorList>
            <person name="Myers G."/>
            <person name="Meyer A."/>
            <person name="Karagic N."/>
            <person name="Pippel M."/>
            <person name="Winkler S."/>
            <person name="Tracey A."/>
            <person name="Wood J."/>
            <person name="Formenti G."/>
            <person name="Howe K."/>
            <person name="Fedrigo O."/>
            <person name="Jarvis E.D."/>
        </authorList>
    </citation>
    <scope>NUCLEOTIDE SEQUENCE [LARGE SCALE GENOMIC DNA]</scope>
</reference>
<dbReference type="RefSeq" id="XP_017577895.1">
    <property type="nucleotide sequence ID" value="XM_017722406.2"/>
</dbReference>
<name>A0A3B4CLH5_PYGNA</name>
<protein>
    <recommendedName>
        <fullName evidence="2">Fanconi Anaemia group E protein C-terminal domain-containing protein</fullName>
    </recommendedName>
</protein>
<organism evidence="3 4">
    <name type="scientific">Pygocentrus nattereri</name>
    <name type="common">Red-bellied piranha</name>
    <dbReference type="NCBI Taxonomy" id="42514"/>
    <lineage>
        <taxon>Eukaryota</taxon>
        <taxon>Metazoa</taxon>
        <taxon>Chordata</taxon>
        <taxon>Craniata</taxon>
        <taxon>Vertebrata</taxon>
        <taxon>Euteleostomi</taxon>
        <taxon>Actinopterygii</taxon>
        <taxon>Neopterygii</taxon>
        <taxon>Teleostei</taxon>
        <taxon>Ostariophysi</taxon>
        <taxon>Characiformes</taxon>
        <taxon>Characoidei</taxon>
        <taxon>Pygocentrus</taxon>
    </lineage>
</organism>
<dbReference type="Ensembl" id="ENSPNAT00000036427.2">
    <property type="protein sequence ID" value="ENSPNAP00000012200.1"/>
    <property type="gene ID" value="ENSPNAG00000017940.2"/>
</dbReference>
<dbReference type="Proteomes" id="UP001501920">
    <property type="component" value="Chromosome 28"/>
</dbReference>
<feature type="compositionally biased region" description="Basic and acidic residues" evidence="1">
    <location>
        <begin position="198"/>
        <end position="209"/>
    </location>
</feature>
<dbReference type="InterPro" id="IPR039685">
    <property type="entry name" value="FANCE"/>
</dbReference>
<dbReference type="PANTHER" id="PTHR32094:SF5">
    <property type="entry name" value="FANCONI ANEMIA GROUP E PROTEIN"/>
    <property type="match status" value="1"/>
</dbReference>
<gene>
    <name evidence="3" type="primary">FANCE</name>
</gene>
<dbReference type="GeneTree" id="ENSGT00390000000705"/>
<feature type="region of interest" description="Disordered" evidence="1">
    <location>
        <begin position="193"/>
        <end position="225"/>
    </location>
</feature>
<feature type="domain" description="Fanconi Anaemia group E protein C-terminal" evidence="2">
    <location>
        <begin position="254"/>
        <end position="503"/>
    </location>
</feature>
<dbReference type="OrthoDB" id="2449818at2759"/>
<evidence type="ECO:0000259" key="2">
    <source>
        <dbReference type="Pfam" id="PF11510"/>
    </source>
</evidence>
<reference evidence="3" key="2">
    <citation type="submission" date="2025-08" db="UniProtKB">
        <authorList>
            <consortium name="Ensembl"/>
        </authorList>
    </citation>
    <scope>IDENTIFICATION</scope>
</reference>
<reference evidence="3" key="3">
    <citation type="submission" date="2025-09" db="UniProtKB">
        <authorList>
            <consortium name="Ensembl"/>
        </authorList>
    </citation>
    <scope>IDENTIFICATION</scope>
</reference>
<dbReference type="OMA" id="LRLPWIC"/>
<keyword evidence="4" id="KW-1185">Reference proteome</keyword>
<evidence type="ECO:0000313" key="3">
    <source>
        <dbReference type="Ensembl" id="ENSPNAP00000012200.1"/>
    </source>
</evidence>
<dbReference type="GeneID" id="108442390"/>
<evidence type="ECO:0000256" key="1">
    <source>
        <dbReference type="SAM" id="MobiDB-lite"/>
    </source>
</evidence>
<dbReference type="PANTHER" id="PTHR32094">
    <property type="entry name" value="FANCONI ANEMIA GROUP E PROTEIN"/>
    <property type="match status" value="1"/>
</dbReference>
<dbReference type="CDD" id="cd07439">
    <property type="entry name" value="FANCE_c-term"/>
    <property type="match status" value="1"/>
</dbReference>
<proteinExistence type="predicted"/>
<evidence type="ECO:0000313" key="4">
    <source>
        <dbReference type="Proteomes" id="UP001501920"/>
    </source>
</evidence>
<dbReference type="GO" id="GO:0036297">
    <property type="term" value="P:interstrand cross-link repair"/>
    <property type="evidence" value="ECO:0007669"/>
    <property type="project" value="InterPro"/>
</dbReference>
<sequence length="505" mass="56100">MAPSLHGFHGTSRLLAHALLTGGVNGAQKVFARLRGADAAFGLRCFLESLCGDEARLDKDTQALTRKPLVCFFSEAFKCNLLCFLHLVHSWVPRDGVLALLHCMAQEVKQKPWIWALIHQLQRDVGDEELGQNALLSPECLVHLKGLCEKFKDPEAKGGWELYLNEHRTEVPSDNETDSALKKRKNEVIDLDMGTDMGEPKTKRMKMDLPDSDGTESEKVAEDEEEIDVQLYCGPNRSSSSGQQPQHDDSLSILPEHIKAAVPLIKEILQSETEWDESCMVTLKVLNECDSKQLQVLCDLLGLAEAPEQTLPHFCSFLLSLSPDLSHSTASVIIKNLLLGKVLSLTEPACRSLVTAVTSLCSRYPRPTCQALIEPIIKEGQTGSAQAELLCQLVKNCLEPHHRLLVFEMTLVGLWNDGLLSVIHAILDSKIELSEELFSLFTNQLSSQSPHFTKSMKFAKMMLTVLTKFHSHVSAACQHALSSCISFNETFLKKSLQAALKRITH</sequence>
<dbReference type="AlphaFoldDB" id="A0A3B4CLH5"/>
<dbReference type="STRING" id="42514.ENSPNAP00000012200"/>
<dbReference type="CTD" id="2178"/>
<dbReference type="InterPro" id="IPR021025">
    <property type="entry name" value="Fanconi_anaemia_gr_E_prot_C"/>
</dbReference>
<dbReference type="Pfam" id="PF11510">
    <property type="entry name" value="FA_FANCE"/>
    <property type="match status" value="1"/>
</dbReference>
<dbReference type="GO" id="GO:0043240">
    <property type="term" value="C:Fanconi anaemia nuclear complex"/>
    <property type="evidence" value="ECO:0007669"/>
    <property type="project" value="InterPro"/>
</dbReference>
<accession>A0A3B4CLH5</accession>
<dbReference type="Gene3D" id="1.25.40.480">
    <property type="match status" value="1"/>
</dbReference>
<feature type="compositionally biased region" description="Acidic residues" evidence="1">
    <location>
        <begin position="210"/>
        <end position="225"/>
    </location>
</feature>